<protein>
    <submittedName>
        <fullName evidence="1">Uncharacterized protein</fullName>
    </submittedName>
</protein>
<sequence length="54" mass="6344">MGKTQDIIDSLKFMLGEDGRRNQKFHTLESKIDEVDKKISDLREIIKLILEKVK</sequence>
<proteinExistence type="predicted"/>
<dbReference type="AlphaFoldDB" id="A0A0F9GIK0"/>
<gene>
    <name evidence="1" type="ORF">LCGC14_2179560</name>
</gene>
<dbReference type="EMBL" id="LAZR01028311">
    <property type="protein sequence ID" value="KKL62997.1"/>
    <property type="molecule type" value="Genomic_DNA"/>
</dbReference>
<comment type="caution">
    <text evidence="1">The sequence shown here is derived from an EMBL/GenBank/DDBJ whole genome shotgun (WGS) entry which is preliminary data.</text>
</comment>
<accession>A0A0F9GIK0</accession>
<evidence type="ECO:0000313" key="1">
    <source>
        <dbReference type="EMBL" id="KKL62997.1"/>
    </source>
</evidence>
<name>A0A0F9GIK0_9ZZZZ</name>
<reference evidence="1" key="1">
    <citation type="journal article" date="2015" name="Nature">
        <title>Complex archaea that bridge the gap between prokaryotes and eukaryotes.</title>
        <authorList>
            <person name="Spang A."/>
            <person name="Saw J.H."/>
            <person name="Jorgensen S.L."/>
            <person name="Zaremba-Niedzwiedzka K."/>
            <person name="Martijn J."/>
            <person name="Lind A.E."/>
            <person name="van Eijk R."/>
            <person name="Schleper C."/>
            <person name="Guy L."/>
            <person name="Ettema T.J."/>
        </authorList>
    </citation>
    <scope>NUCLEOTIDE SEQUENCE</scope>
</reference>
<organism evidence="1">
    <name type="scientific">marine sediment metagenome</name>
    <dbReference type="NCBI Taxonomy" id="412755"/>
    <lineage>
        <taxon>unclassified sequences</taxon>
        <taxon>metagenomes</taxon>
        <taxon>ecological metagenomes</taxon>
    </lineage>
</organism>